<feature type="region of interest" description="Disordered" evidence="1">
    <location>
        <begin position="193"/>
        <end position="243"/>
    </location>
</feature>
<keyword evidence="3" id="KW-1185">Reference proteome</keyword>
<name>A0A6A5KMM7_9PLEO</name>
<gene>
    <name evidence="2" type="ORF">BDW02DRAFT_566404</name>
</gene>
<evidence type="ECO:0000313" key="2">
    <source>
        <dbReference type="EMBL" id="KAF1837157.1"/>
    </source>
</evidence>
<dbReference type="EMBL" id="ML975265">
    <property type="protein sequence ID" value="KAF1837157.1"/>
    <property type="molecule type" value="Genomic_DNA"/>
</dbReference>
<feature type="compositionally biased region" description="Polar residues" evidence="1">
    <location>
        <begin position="341"/>
        <end position="355"/>
    </location>
</feature>
<evidence type="ECO:0000313" key="3">
    <source>
        <dbReference type="Proteomes" id="UP000800040"/>
    </source>
</evidence>
<feature type="compositionally biased region" description="Polar residues" evidence="1">
    <location>
        <begin position="1"/>
        <end position="13"/>
    </location>
</feature>
<protein>
    <submittedName>
        <fullName evidence="2">Uncharacterized protein</fullName>
    </submittedName>
</protein>
<feature type="region of interest" description="Disordered" evidence="1">
    <location>
        <begin position="1"/>
        <end position="73"/>
    </location>
</feature>
<evidence type="ECO:0000256" key="1">
    <source>
        <dbReference type="SAM" id="MobiDB-lite"/>
    </source>
</evidence>
<organism evidence="2 3">
    <name type="scientific">Decorospora gaudefroyi</name>
    <dbReference type="NCBI Taxonomy" id="184978"/>
    <lineage>
        <taxon>Eukaryota</taxon>
        <taxon>Fungi</taxon>
        <taxon>Dikarya</taxon>
        <taxon>Ascomycota</taxon>
        <taxon>Pezizomycotina</taxon>
        <taxon>Dothideomycetes</taxon>
        <taxon>Pleosporomycetidae</taxon>
        <taxon>Pleosporales</taxon>
        <taxon>Pleosporineae</taxon>
        <taxon>Pleosporaceae</taxon>
        <taxon>Decorospora</taxon>
    </lineage>
</organism>
<feature type="region of interest" description="Disordered" evidence="1">
    <location>
        <begin position="334"/>
        <end position="355"/>
    </location>
</feature>
<proteinExistence type="predicted"/>
<feature type="compositionally biased region" description="Low complexity" evidence="1">
    <location>
        <begin position="221"/>
        <end position="241"/>
    </location>
</feature>
<dbReference type="Proteomes" id="UP000800040">
    <property type="component" value="Unassembled WGS sequence"/>
</dbReference>
<reference evidence="2" key="1">
    <citation type="submission" date="2020-01" db="EMBL/GenBank/DDBJ databases">
        <authorList>
            <consortium name="DOE Joint Genome Institute"/>
            <person name="Haridas S."/>
            <person name="Albert R."/>
            <person name="Binder M."/>
            <person name="Bloem J."/>
            <person name="Labutti K."/>
            <person name="Salamov A."/>
            <person name="Andreopoulos B."/>
            <person name="Baker S.E."/>
            <person name="Barry K."/>
            <person name="Bills G."/>
            <person name="Bluhm B.H."/>
            <person name="Cannon C."/>
            <person name="Castanera R."/>
            <person name="Culley D.E."/>
            <person name="Daum C."/>
            <person name="Ezra D."/>
            <person name="Gonzalez J.B."/>
            <person name="Henrissat B."/>
            <person name="Kuo A."/>
            <person name="Liang C."/>
            <person name="Lipzen A."/>
            <person name="Lutzoni F."/>
            <person name="Magnuson J."/>
            <person name="Mondo S."/>
            <person name="Nolan M."/>
            <person name="Ohm R."/>
            <person name="Pangilinan J."/>
            <person name="Park H.-J."/>
            <person name="Ramirez L."/>
            <person name="Alfaro M."/>
            <person name="Sun H."/>
            <person name="Tritt A."/>
            <person name="Yoshinaga Y."/>
            <person name="Zwiers L.-H."/>
            <person name="Turgeon B.G."/>
            <person name="Goodwin S.B."/>
            <person name="Spatafora J.W."/>
            <person name="Crous P.W."/>
            <person name="Grigoriev I.V."/>
        </authorList>
    </citation>
    <scope>NUCLEOTIDE SEQUENCE</scope>
    <source>
        <strain evidence="2">P77</strain>
    </source>
</reference>
<dbReference type="OrthoDB" id="3778454at2759"/>
<feature type="compositionally biased region" description="Pro residues" evidence="1">
    <location>
        <begin position="299"/>
        <end position="316"/>
    </location>
</feature>
<accession>A0A6A5KMM7</accession>
<feature type="region of interest" description="Disordered" evidence="1">
    <location>
        <begin position="266"/>
        <end position="318"/>
    </location>
</feature>
<feature type="compositionally biased region" description="Polar residues" evidence="1">
    <location>
        <begin position="46"/>
        <end position="73"/>
    </location>
</feature>
<sequence length="355" mass="39621">MSTFLKSPNSPSPHTFYHDENTPRNRGNHKPNLSGATMSELRSGPEGSTATTSNVRLNRTSKARQSLHVSSTESQLRLTNRMLVGMLQDVQAKLDSQREAMLDMQARLFQLERIALSTTEPYAVPNTETPYAKRLETKCAEDLSCEVQKWWETYQQHAENRDPSFNATDFLQSPSRFSGFDFNFDLLTTIPPAPHTTPELDDLPSLTPTSSEKHARPTAFTPGNRRIPPRTTRTPSSDPTTMYHNAVSDIKEHVIEFNRISIPIPPLLQTPPRSARSKMLLSSAAHDSEEDDEITALPHMPPQSQSPPVASSPPPLRATHKGIKCLFMYKPLLKSGKRESGQNAGRRSGSSLLRN</sequence>
<dbReference type="AlphaFoldDB" id="A0A6A5KMM7"/>